<reference evidence="6 7" key="1">
    <citation type="submission" date="2020-08" db="EMBL/GenBank/DDBJ databases">
        <title>Genome public.</title>
        <authorList>
            <person name="Liu C."/>
            <person name="Sun Q."/>
        </authorList>
    </citation>
    <scope>NUCLEOTIDE SEQUENCE [LARGE SCALE GENOMIC DNA]</scope>
    <source>
        <strain evidence="6 7">NSJ-46</strain>
    </source>
</reference>
<keyword evidence="2 5" id="KW-0812">Transmembrane</keyword>
<name>A0ABR7N5C9_9FIRM</name>
<sequence length="256" mass="26961">MFKEEYQSVGNVAKGKIKLLEGNPLAYVLASVLAGLYIGFGSILMGFVGGCLTGQPAQKLVCGIVFSVGLCFVTMAGAELFTGNNFVMASASMQKAVTWGQTVKLWIVCYIGNLIGSVIASALFTMTGICSSNEAVGEFFANAAAGKMAGTPANLFAKAILCNILVCIAIWCGTKMKSEGAKMFMNFCCVGTFVTCGFEHSIANMTFLSIGLMNPMGKAITMGGFFYNLGIVTLGNMVGGILFVAVPYYVISRERG</sequence>
<dbReference type="RefSeq" id="WP_249306385.1">
    <property type="nucleotide sequence ID" value="NZ_JACRSZ010000001.1"/>
</dbReference>
<keyword evidence="7" id="KW-1185">Reference proteome</keyword>
<dbReference type="InterPro" id="IPR000292">
    <property type="entry name" value="For/NO2_transpt"/>
</dbReference>
<feature type="transmembrane region" description="Helical" evidence="5">
    <location>
        <begin position="25"/>
        <end position="48"/>
    </location>
</feature>
<dbReference type="PANTHER" id="PTHR30520:SF8">
    <property type="entry name" value="NITRITE TRANSPORTER NIRC"/>
    <property type="match status" value="1"/>
</dbReference>
<evidence type="ECO:0000256" key="5">
    <source>
        <dbReference type="SAM" id="Phobius"/>
    </source>
</evidence>
<comment type="subcellular location">
    <subcellularLocation>
        <location evidence="1">Membrane</location>
        <topology evidence="1">Multi-pass membrane protein</topology>
    </subcellularLocation>
</comment>
<feature type="transmembrane region" description="Helical" evidence="5">
    <location>
        <begin position="184"/>
        <end position="213"/>
    </location>
</feature>
<keyword evidence="3 5" id="KW-1133">Transmembrane helix</keyword>
<evidence type="ECO:0000256" key="1">
    <source>
        <dbReference type="ARBA" id="ARBA00004141"/>
    </source>
</evidence>
<evidence type="ECO:0000256" key="2">
    <source>
        <dbReference type="ARBA" id="ARBA00022692"/>
    </source>
</evidence>
<dbReference type="Gene3D" id="1.20.1080.10">
    <property type="entry name" value="Glycerol uptake facilitator protein"/>
    <property type="match status" value="1"/>
</dbReference>
<accession>A0ABR7N5C9</accession>
<feature type="transmembrane region" description="Helical" evidence="5">
    <location>
        <begin position="60"/>
        <end position="82"/>
    </location>
</feature>
<feature type="transmembrane region" description="Helical" evidence="5">
    <location>
        <begin position="225"/>
        <end position="251"/>
    </location>
</feature>
<keyword evidence="4 5" id="KW-0472">Membrane</keyword>
<evidence type="ECO:0000256" key="4">
    <source>
        <dbReference type="ARBA" id="ARBA00023136"/>
    </source>
</evidence>
<dbReference type="PANTHER" id="PTHR30520">
    <property type="entry name" value="FORMATE TRANSPORTER-RELATED"/>
    <property type="match status" value="1"/>
</dbReference>
<organism evidence="6 7">
    <name type="scientific">Jingyaoa shaoxingensis</name>
    <dbReference type="NCBI Taxonomy" id="2763671"/>
    <lineage>
        <taxon>Bacteria</taxon>
        <taxon>Bacillati</taxon>
        <taxon>Bacillota</taxon>
        <taxon>Clostridia</taxon>
        <taxon>Lachnospirales</taxon>
        <taxon>Lachnospiraceae</taxon>
        <taxon>Jingyaoa</taxon>
    </lineage>
</organism>
<protein>
    <submittedName>
        <fullName evidence="6">Formate/nitrite transporter family protein</fullName>
    </submittedName>
</protein>
<dbReference type="EMBL" id="JACRSZ010000001">
    <property type="protein sequence ID" value="MBC8571544.1"/>
    <property type="molecule type" value="Genomic_DNA"/>
</dbReference>
<dbReference type="Pfam" id="PF01226">
    <property type="entry name" value="Form_Nir_trans"/>
    <property type="match status" value="1"/>
</dbReference>
<gene>
    <name evidence="6" type="ORF">H8716_00335</name>
</gene>
<evidence type="ECO:0000313" key="7">
    <source>
        <dbReference type="Proteomes" id="UP000657421"/>
    </source>
</evidence>
<dbReference type="Proteomes" id="UP000657421">
    <property type="component" value="Unassembled WGS sequence"/>
</dbReference>
<evidence type="ECO:0000313" key="6">
    <source>
        <dbReference type="EMBL" id="MBC8571544.1"/>
    </source>
</evidence>
<proteinExistence type="predicted"/>
<feature type="transmembrane region" description="Helical" evidence="5">
    <location>
        <begin position="155"/>
        <end position="172"/>
    </location>
</feature>
<dbReference type="InterPro" id="IPR023271">
    <property type="entry name" value="Aquaporin-like"/>
</dbReference>
<comment type="caution">
    <text evidence="6">The sequence shown here is derived from an EMBL/GenBank/DDBJ whole genome shotgun (WGS) entry which is preliminary data.</text>
</comment>
<feature type="transmembrane region" description="Helical" evidence="5">
    <location>
        <begin position="103"/>
        <end position="124"/>
    </location>
</feature>
<evidence type="ECO:0000256" key="3">
    <source>
        <dbReference type="ARBA" id="ARBA00022989"/>
    </source>
</evidence>